<dbReference type="SUPFAM" id="SSF49854">
    <property type="entry name" value="Spermadhesin, CUB domain"/>
    <property type="match status" value="1"/>
</dbReference>
<evidence type="ECO:0000313" key="6">
    <source>
        <dbReference type="Proteomes" id="UP000683360"/>
    </source>
</evidence>
<keyword evidence="1" id="KW-0677">Repeat</keyword>
<keyword evidence="2" id="KW-1015">Disulfide bond</keyword>
<dbReference type="PANTHER" id="PTHR24251:SF30">
    <property type="entry name" value="MEMBRANE FRIZZLED-RELATED PROTEIN"/>
    <property type="match status" value="1"/>
</dbReference>
<evidence type="ECO:0000256" key="3">
    <source>
        <dbReference type="PROSITE-ProRule" id="PRU00059"/>
    </source>
</evidence>
<comment type="caution">
    <text evidence="5">The sequence shown here is derived from an EMBL/GenBank/DDBJ whole genome shotgun (WGS) entry which is preliminary data.</text>
</comment>
<dbReference type="PROSITE" id="PS01180">
    <property type="entry name" value="CUB"/>
    <property type="match status" value="1"/>
</dbReference>
<accession>A0A8S3TBG9</accession>
<organism evidence="5 6">
    <name type="scientific">Mytilus edulis</name>
    <name type="common">Blue mussel</name>
    <dbReference type="NCBI Taxonomy" id="6550"/>
    <lineage>
        <taxon>Eukaryota</taxon>
        <taxon>Metazoa</taxon>
        <taxon>Spiralia</taxon>
        <taxon>Lophotrochozoa</taxon>
        <taxon>Mollusca</taxon>
        <taxon>Bivalvia</taxon>
        <taxon>Autobranchia</taxon>
        <taxon>Pteriomorphia</taxon>
        <taxon>Mytilida</taxon>
        <taxon>Mytiloidea</taxon>
        <taxon>Mytilidae</taxon>
        <taxon>Mytilinae</taxon>
        <taxon>Mytilus</taxon>
    </lineage>
</organism>
<dbReference type="AlphaFoldDB" id="A0A8S3TBG9"/>
<dbReference type="CDD" id="cd00041">
    <property type="entry name" value="CUB"/>
    <property type="match status" value="1"/>
</dbReference>
<feature type="domain" description="CUB" evidence="4">
    <location>
        <begin position="167"/>
        <end position="277"/>
    </location>
</feature>
<name>A0A8S3TBG9_MYTED</name>
<dbReference type="EMBL" id="CAJPWZ010002131">
    <property type="protein sequence ID" value="CAG2231086.1"/>
    <property type="molecule type" value="Genomic_DNA"/>
</dbReference>
<dbReference type="Gene3D" id="2.60.120.290">
    <property type="entry name" value="Spermadhesin, CUB domain"/>
    <property type="match status" value="1"/>
</dbReference>
<dbReference type="OrthoDB" id="6163074at2759"/>
<comment type="caution">
    <text evidence="3">Lacks conserved residue(s) required for the propagation of feature annotation.</text>
</comment>
<dbReference type="Proteomes" id="UP000683360">
    <property type="component" value="Unassembled WGS sequence"/>
</dbReference>
<keyword evidence="6" id="KW-1185">Reference proteome</keyword>
<protein>
    <recommendedName>
        <fullName evidence="4">CUB domain-containing protein</fullName>
    </recommendedName>
</protein>
<dbReference type="InterPro" id="IPR035914">
    <property type="entry name" value="Sperma_CUB_dom_sf"/>
</dbReference>
<evidence type="ECO:0000256" key="1">
    <source>
        <dbReference type="ARBA" id="ARBA00022737"/>
    </source>
</evidence>
<reference evidence="5" key="1">
    <citation type="submission" date="2021-03" db="EMBL/GenBank/DDBJ databases">
        <authorList>
            <person name="Bekaert M."/>
        </authorList>
    </citation>
    <scope>NUCLEOTIDE SEQUENCE</scope>
</reference>
<dbReference type="PANTHER" id="PTHR24251">
    <property type="entry name" value="OVOCHYMASE-RELATED"/>
    <property type="match status" value="1"/>
</dbReference>
<evidence type="ECO:0000313" key="5">
    <source>
        <dbReference type="EMBL" id="CAG2231086.1"/>
    </source>
</evidence>
<dbReference type="InterPro" id="IPR000859">
    <property type="entry name" value="CUB_dom"/>
</dbReference>
<dbReference type="Pfam" id="PF00431">
    <property type="entry name" value="CUB"/>
    <property type="match status" value="1"/>
</dbReference>
<dbReference type="SMART" id="SM00042">
    <property type="entry name" value="CUB"/>
    <property type="match status" value="1"/>
</dbReference>
<gene>
    <name evidence="5" type="ORF">MEDL_43850</name>
</gene>
<sequence length="294" mass="31689">MDNSRSKDTDTLECTSRNGTCKASCGENEIATDTACCNGLNCCEKPLCTDTLECTSRNGTCKASCGENEIATDTGCCNGLKCCEIPQCTDTLQCTSRNGTCKASCGENENATEIACCNGLKCCEKPLCTDDTECNCKSECDGIIEGEERAVSCCDNLKCCKPCTGVCGGNFTELIGSFSSSNYPCNYSINEVCLYRISVPVGNTITLTFTTFFLEPFPYDFVKVYDGGSINDLVLEYLKGGPFYGTTTQSTTNNMLVEFYSDFEVGFPGFNANYIATITGIRILNSNLINPSFC</sequence>
<evidence type="ECO:0000259" key="4">
    <source>
        <dbReference type="PROSITE" id="PS01180"/>
    </source>
</evidence>
<evidence type="ECO:0000256" key="2">
    <source>
        <dbReference type="ARBA" id="ARBA00023157"/>
    </source>
</evidence>
<proteinExistence type="predicted"/>